<dbReference type="PROSITE" id="PS51257">
    <property type="entry name" value="PROKAR_LIPOPROTEIN"/>
    <property type="match status" value="1"/>
</dbReference>
<keyword evidence="4" id="KW-0472">Membrane</keyword>
<dbReference type="Proteomes" id="UP001597041">
    <property type="component" value="Unassembled WGS sequence"/>
</dbReference>
<evidence type="ECO:0000256" key="4">
    <source>
        <dbReference type="ARBA" id="ARBA00023136"/>
    </source>
</evidence>
<keyword evidence="5" id="KW-0732">Signal</keyword>
<evidence type="ECO:0000256" key="1">
    <source>
        <dbReference type="ARBA" id="ARBA00004236"/>
    </source>
</evidence>
<gene>
    <name evidence="7" type="ORF">ACFQ19_18815</name>
</gene>
<dbReference type="EMBL" id="JBHTKK010000034">
    <property type="protein sequence ID" value="MFD1068054.1"/>
    <property type="molecule type" value="Genomic_DNA"/>
</dbReference>
<evidence type="ECO:0000313" key="8">
    <source>
        <dbReference type="Proteomes" id="UP001597041"/>
    </source>
</evidence>
<evidence type="ECO:0000256" key="5">
    <source>
        <dbReference type="SAM" id="SignalP"/>
    </source>
</evidence>
<protein>
    <submittedName>
        <fullName evidence="7">Glycine betaine ABC transporter substrate-binding protein</fullName>
    </submittedName>
</protein>
<feature type="chain" id="PRO_5045890083" evidence="5">
    <location>
        <begin position="22"/>
        <end position="305"/>
    </location>
</feature>
<keyword evidence="8" id="KW-1185">Reference proteome</keyword>
<evidence type="ECO:0000259" key="6">
    <source>
        <dbReference type="Pfam" id="PF04069"/>
    </source>
</evidence>
<dbReference type="Gene3D" id="3.40.190.100">
    <property type="entry name" value="Glycine betaine-binding periplasmic protein, domain 2"/>
    <property type="match status" value="1"/>
</dbReference>
<dbReference type="Gene3D" id="3.40.190.10">
    <property type="entry name" value="Periplasmic binding protein-like II"/>
    <property type="match status" value="1"/>
</dbReference>
<dbReference type="PANTHER" id="PTHR47737:SF1">
    <property type="entry name" value="GLYCINE BETAINE_PROLINE BETAINE TRANSPORT SYSTEM PERMEASE PROTEIN PROW"/>
    <property type="match status" value="1"/>
</dbReference>
<evidence type="ECO:0000313" key="7">
    <source>
        <dbReference type="EMBL" id="MFD1068054.1"/>
    </source>
</evidence>
<keyword evidence="3" id="KW-1003">Cell membrane</keyword>
<feature type="signal peptide" evidence="5">
    <location>
        <begin position="1"/>
        <end position="21"/>
    </location>
</feature>
<proteinExistence type="predicted"/>
<keyword evidence="2" id="KW-0813">Transport</keyword>
<sequence>MWKLNRILGLLAIITFITVLAACGDNSGDSESESNGIDLGEDNIELGTDDYVSNTVNSYTAKLLLEEIGYNVQVNQTDVGVQYTGLSDGATDVIVGAWLPYTHGSYWEEYEDDLERIGTVTEEVELGLAVPAYMEDINSIEDLRDNTNNIGEQLEWDITGISPGAGQMNLMENEVIPGYELNDWTLLESSGAAMAAALSDAINNEEPIVVTLWTPHWTFNEFDLKILDDPENAFGDPDDILSVSRTGFEEDSPAAHQLISQFQITKEDTQEMMLHVQEGMDPEEAAQQFLDENPDLKEEWLEGLH</sequence>
<comment type="subcellular location">
    <subcellularLocation>
        <location evidence="1">Cell membrane</location>
    </subcellularLocation>
</comment>
<dbReference type="InterPro" id="IPR007210">
    <property type="entry name" value="ABC_Gly_betaine_transp_sub-bd"/>
</dbReference>
<reference evidence="8" key="1">
    <citation type="journal article" date="2019" name="Int. J. Syst. Evol. Microbiol.">
        <title>The Global Catalogue of Microorganisms (GCM) 10K type strain sequencing project: providing services to taxonomists for standard genome sequencing and annotation.</title>
        <authorList>
            <consortium name="The Broad Institute Genomics Platform"/>
            <consortium name="The Broad Institute Genome Sequencing Center for Infectious Disease"/>
            <person name="Wu L."/>
            <person name="Ma J."/>
        </authorList>
    </citation>
    <scope>NUCLEOTIDE SEQUENCE [LARGE SCALE GENOMIC DNA]</scope>
    <source>
        <strain evidence="8">CCUG 56608</strain>
    </source>
</reference>
<name>A0ABW3NM09_9BACI</name>
<dbReference type="PANTHER" id="PTHR47737">
    <property type="entry name" value="GLYCINE BETAINE/PROLINE BETAINE TRANSPORT SYSTEM PERMEASE PROTEIN PROW"/>
    <property type="match status" value="1"/>
</dbReference>
<dbReference type="Pfam" id="PF04069">
    <property type="entry name" value="OpuAC"/>
    <property type="match status" value="1"/>
</dbReference>
<comment type="caution">
    <text evidence="7">The sequence shown here is derived from an EMBL/GenBank/DDBJ whole genome shotgun (WGS) entry which is preliminary data.</text>
</comment>
<dbReference type="SUPFAM" id="SSF53850">
    <property type="entry name" value="Periplasmic binding protein-like II"/>
    <property type="match status" value="1"/>
</dbReference>
<evidence type="ECO:0000256" key="2">
    <source>
        <dbReference type="ARBA" id="ARBA00022448"/>
    </source>
</evidence>
<organism evidence="7 8">
    <name type="scientific">Oceanobacillus locisalsi</name>
    <dbReference type="NCBI Taxonomy" id="546107"/>
    <lineage>
        <taxon>Bacteria</taxon>
        <taxon>Bacillati</taxon>
        <taxon>Bacillota</taxon>
        <taxon>Bacilli</taxon>
        <taxon>Bacillales</taxon>
        <taxon>Bacillaceae</taxon>
        <taxon>Oceanobacillus</taxon>
    </lineage>
</organism>
<accession>A0ABW3NM09</accession>
<evidence type="ECO:0000256" key="3">
    <source>
        <dbReference type="ARBA" id="ARBA00022475"/>
    </source>
</evidence>
<dbReference type="RefSeq" id="WP_379594234.1">
    <property type="nucleotide sequence ID" value="NZ_JBHTKK010000034.1"/>
</dbReference>
<feature type="domain" description="ABC-type glycine betaine transport system substrate-binding" evidence="6">
    <location>
        <begin position="43"/>
        <end position="292"/>
    </location>
</feature>
<dbReference type="CDD" id="cd13639">
    <property type="entry name" value="PBP2_OpuAC_like"/>
    <property type="match status" value="1"/>
</dbReference>